<dbReference type="EMBL" id="WWCP01000001">
    <property type="protein sequence ID" value="MYM80556.1"/>
    <property type="molecule type" value="Genomic_DNA"/>
</dbReference>
<name>A0A6L8MFV1_9BURK</name>
<keyword evidence="1" id="KW-0812">Transmembrane</keyword>
<gene>
    <name evidence="2" type="ORF">GTP44_01095</name>
</gene>
<accession>A0A6L8MFV1</accession>
<keyword evidence="1" id="KW-0472">Membrane</keyword>
<protein>
    <submittedName>
        <fullName evidence="2">Uncharacterized protein</fullName>
    </submittedName>
</protein>
<comment type="caution">
    <text evidence="2">The sequence shown here is derived from an EMBL/GenBank/DDBJ whole genome shotgun (WGS) entry which is preliminary data.</text>
</comment>
<evidence type="ECO:0000313" key="2">
    <source>
        <dbReference type="EMBL" id="MYM80556.1"/>
    </source>
</evidence>
<dbReference type="AlphaFoldDB" id="A0A6L8MFV1"/>
<dbReference type="RefSeq" id="WP_161017965.1">
    <property type="nucleotide sequence ID" value="NZ_WWCP01000001.1"/>
</dbReference>
<feature type="transmembrane region" description="Helical" evidence="1">
    <location>
        <begin position="86"/>
        <end position="106"/>
    </location>
</feature>
<keyword evidence="1" id="KW-1133">Transmembrane helix</keyword>
<sequence>MKFLYRVGQALQCAGRALIKFGTFCKWLVFGGAVLLYFLLHVTITATKEVVSHTREVVRMIEWLLVAALFYWLATQLPITGHLAAIQTLLWKLGHVTLGGFIGYWLDRMAFRDRMDYGTPPMLMMRRAVIMAASMFTLGTGL</sequence>
<dbReference type="Proteomes" id="UP000474565">
    <property type="component" value="Unassembled WGS sequence"/>
</dbReference>
<evidence type="ECO:0000256" key="1">
    <source>
        <dbReference type="SAM" id="Phobius"/>
    </source>
</evidence>
<feature type="transmembrane region" description="Helical" evidence="1">
    <location>
        <begin position="57"/>
        <end position="74"/>
    </location>
</feature>
<proteinExistence type="predicted"/>
<feature type="transmembrane region" description="Helical" evidence="1">
    <location>
        <begin position="27"/>
        <end position="45"/>
    </location>
</feature>
<evidence type="ECO:0000313" key="3">
    <source>
        <dbReference type="Proteomes" id="UP000474565"/>
    </source>
</evidence>
<organism evidence="2 3">
    <name type="scientific">Duganella lactea</name>
    <dbReference type="NCBI Taxonomy" id="2692173"/>
    <lineage>
        <taxon>Bacteria</taxon>
        <taxon>Pseudomonadati</taxon>
        <taxon>Pseudomonadota</taxon>
        <taxon>Betaproteobacteria</taxon>
        <taxon>Burkholderiales</taxon>
        <taxon>Oxalobacteraceae</taxon>
        <taxon>Telluria group</taxon>
        <taxon>Duganella</taxon>
    </lineage>
</organism>
<reference evidence="2 3" key="1">
    <citation type="submission" date="2019-12" db="EMBL/GenBank/DDBJ databases">
        <title>Novel species isolated from a subtropical stream in China.</title>
        <authorList>
            <person name="Lu H."/>
        </authorList>
    </citation>
    <scope>NUCLEOTIDE SEQUENCE [LARGE SCALE GENOMIC DNA]</scope>
    <source>
        <strain evidence="2 3">FT50W</strain>
    </source>
</reference>